<dbReference type="RefSeq" id="WP_010958241.1">
    <property type="nucleotide sequence ID" value="NC_002971.4"/>
</dbReference>
<reference evidence="1 2" key="2">
    <citation type="journal article" date="2009" name="Infect. Immun.">
        <title>Comparative genomics reveal extensive transposon-mediated genomic plasticity and diversity among potential effector proteins within the genus Coxiella.</title>
        <authorList>
            <person name="Beare P.A."/>
            <person name="Unsworth N."/>
            <person name="Andoh M."/>
            <person name="Voth D.E."/>
            <person name="Omsland A."/>
            <person name="Gilk S.D."/>
            <person name="Williams K.P."/>
            <person name="Sobral B.W."/>
            <person name="Kupko J.J.III."/>
            <person name="Porcella S.F."/>
            <person name="Samuel J.E."/>
            <person name="Heinzen R.A."/>
        </authorList>
    </citation>
    <scope>NUCLEOTIDE SEQUENCE [LARGE SCALE GENOMIC DNA]</scope>
    <source>
        <strain evidence="2">RSA 493 / Nine Mile phase I</strain>
    </source>
</reference>
<gene>
    <name evidence="1" type="ordered locus">CBU_1460</name>
</gene>
<dbReference type="EMBL" id="AE016828">
    <property type="protein sequence ID" value="AAO90957.1"/>
    <property type="molecule type" value="Genomic_DNA"/>
</dbReference>
<dbReference type="IntAct" id="Q83BP3">
    <property type="interactions" value="5"/>
</dbReference>
<dbReference type="KEGG" id="cbu:CBU_1460"/>
<organism evidence="1 2">
    <name type="scientific">Coxiella burnetii (strain RSA 493 / Nine Mile phase I)</name>
    <dbReference type="NCBI Taxonomy" id="227377"/>
    <lineage>
        <taxon>Bacteria</taxon>
        <taxon>Pseudomonadati</taxon>
        <taxon>Pseudomonadota</taxon>
        <taxon>Gammaproteobacteria</taxon>
        <taxon>Legionellales</taxon>
        <taxon>Coxiellaceae</taxon>
        <taxon>Coxiella</taxon>
    </lineage>
</organism>
<dbReference type="EnsemblBacteria" id="AAO90957">
    <property type="protein sequence ID" value="AAO90957"/>
    <property type="gene ID" value="CBU_1460"/>
</dbReference>
<dbReference type="HOGENOM" id="CLU_1064418_0_0_6"/>
<dbReference type="GeneID" id="1209368"/>
<keyword evidence="2" id="KW-1185">Reference proteome</keyword>
<evidence type="ECO:0000313" key="2">
    <source>
        <dbReference type="Proteomes" id="UP000002671"/>
    </source>
</evidence>
<reference evidence="1 2" key="1">
    <citation type="journal article" date="2003" name="Proc. Natl. Acad. Sci. U.S.A.">
        <title>Complete genome sequence of the Q-fever pathogen, Coxiella burnetii.</title>
        <authorList>
            <person name="Seshadri R."/>
            <person name="Paulsen I.T."/>
            <person name="Eisen J.A."/>
            <person name="Read T.D."/>
            <person name="Nelson K.E."/>
            <person name="Nelson W.C."/>
            <person name="Ward N.L."/>
            <person name="Tettelin H."/>
            <person name="Davidsen T.M."/>
            <person name="Beanan M.J."/>
            <person name="Deboy R.T."/>
            <person name="Daugherty S.C."/>
            <person name="Brinkac L.M."/>
            <person name="Madupu R."/>
            <person name="Dodson R.J."/>
            <person name="Khouri H.M."/>
            <person name="Lee K.H."/>
            <person name="Carty H.A."/>
            <person name="Scanlan D."/>
            <person name="Heinzen R.A."/>
            <person name="Thompson H.A."/>
            <person name="Samuel J.E."/>
            <person name="Fraser C.M."/>
            <person name="Heidelberg J.F."/>
        </authorList>
    </citation>
    <scope>NUCLEOTIDE SEQUENCE [LARGE SCALE GENOMIC DNA]</scope>
    <source>
        <strain evidence="2">RSA 493 / Nine Mile phase I</strain>
    </source>
</reference>
<sequence>MSSFGDALRYQVKEMEEILLKKKFAPGETASLFQHRGKLTDTLLFVTGGAPNSQEIQRRAKITKLLITHGAALQNDKNKEIFLSNTIFMVVYGKSHEAYSFRIYMPLLEVFASNALLDEETIQKLAKLSPDNEEVENKLKKLLQSIKIKSEVEIRKNVQTLKIFGIFPEELNTRIAALTASLTAHDEKQAEAIALASYNGEYCPESIKNQMEREQKRGERTTAQFSTSDPMTYSFLEENDGDENDYHNNSHGCFPPCCKQM</sequence>
<dbReference type="Proteomes" id="UP000002671">
    <property type="component" value="Chromosome"/>
</dbReference>
<name>Q83BP3_COXBU</name>
<protein>
    <submittedName>
        <fullName evidence="1">Uncharacterized protein</fullName>
    </submittedName>
</protein>
<dbReference type="MINT" id="Q83BP3"/>
<accession>Q83BP3</accession>
<evidence type="ECO:0000313" key="1">
    <source>
        <dbReference type="EMBL" id="AAO90957.1"/>
    </source>
</evidence>
<dbReference type="PATRIC" id="fig|227377.7.peg.1459"/>
<dbReference type="AlphaFoldDB" id="Q83BP3"/>
<dbReference type="RefSeq" id="NP_820443.1">
    <property type="nucleotide sequence ID" value="NC_002971.4"/>
</dbReference>
<proteinExistence type="predicted"/>